<dbReference type="FunFam" id="3.40.1390.30:FF:000001">
    <property type="entry name" value="GTP cyclohydrolase 1 type 2"/>
    <property type="match status" value="1"/>
</dbReference>
<dbReference type="SUPFAM" id="SSF102705">
    <property type="entry name" value="NIF3 (NGG1p interacting factor 3)-like"/>
    <property type="match status" value="1"/>
</dbReference>
<evidence type="ECO:0000256" key="5">
    <source>
        <dbReference type="PIRSR" id="PIRSR602678-1"/>
    </source>
</evidence>
<evidence type="ECO:0000256" key="1">
    <source>
        <dbReference type="ARBA" id="ARBA00006964"/>
    </source>
</evidence>
<evidence type="ECO:0000313" key="7">
    <source>
        <dbReference type="Proteomes" id="UP000475928"/>
    </source>
</evidence>
<feature type="binding site" evidence="5">
    <location>
        <position position="65"/>
    </location>
    <ligand>
        <name>a divalent metal cation</name>
        <dbReference type="ChEBI" id="CHEBI:60240"/>
        <label>1</label>
    </ligand>
</feature>
<keyword evidence="6" id="KW-0378">Hydrolase</keyword>
<dbReference type="GO" id="GO:0046872">
    <property type="term" value="F:metal ion binding"/>
    <property type="evidence" value="ECO:0007669"/>
    <property type="project" value="UniProtKB-KW"/>
</dbReference>
<evidence type="ECO:0000256" key="3">
    <source>
        <dbReference type="ARBA" id="ARBA00022112"/>
    </source>
</evidence>
<keyword evidence="7" id="KW-1185">Reference proteome</keyword>
<name>A0A6A0B707_9LACT</name>
<comment type="caution">
    <text evidence="6">The sequence shown here is derived from an EMBL/GenBank/DDBJ whole genome shotgun (WGS) entry which is preliminary data.</text>
</comment>
<dbReference type="Gene3D" id="3.40.1390.30">
    <property type="entry name" value="NIF3 (NGG1p interacting factor 3)-like"/>
    <property type="match status" value="2"/>
</dbReference>
<feature type="binding site" evidence="5">
    <location>
        <position position="103"/>
    </location>
    <ligand>
        <name>a divalent metal cation</name>
        <dbReference type="ChEBI" id="CHEBI:60240"/>
        <label>1</label>
    </ligand>
</feature>
<proteinExistence type="inferred from homology"/>
<comment type="subunit">
    <text evidence="2">Homohexamer.</text>
</comment>
<evidence type="ECO:0000313" key="6">
    <source>
        <dbReference type="EMBL" id="GFH40281.1"/>
    </source>
</evidence>
<dbReference type="AlphaFoldDB" id="A0A6A0B707"/>
<organism evidence="6 7">
    <name type="scientific">Pseudolactococcus insecticola</name>
    <dbReference type="NCBI Taxonomy" id="2709158"/>
    <lineage>
        <taxon>Bacteria</taxon>
        <taxon>Bacillati</taxon>
        <taxon>Bacillota</taxon>
        <taxon>Bacilli</taxon>
        <taxon>Lactobacillales</taxon>
        <taxon>Streptococcaceae</taxon>
        <taxon>Pseudolactococcus</taxon>
    </lineage>
</organism>
<keyword evidence="4 5" id="KW-0479">Metal-binding</keyword>
<protein>
    <recommendedName>
        <fullName evidence="3">GTP cyclohydrolase 1 type 2 homolog</fullName>
    </recommendedName>
</protein>
<dbReference type="GO" id="GO:0005737">
    <property type="term" value="C:cytoplasm"/>
    <property type="evidence" value="ECO:0007669"/>
    <property type="project" value="TreeGrafter"/>
</dbReference>
<sequence>MLASEFFKLYEAYCPKELAMAGDPVGLQIGTLNRDIKKVMVTLDIREQTVAEAIEKQVDVILAKHPVIFRPLDNLTASQPQEKIVLDLARAGIAVYTSHTNIDIVENGLNDWFCELLEVTDVENLTEFGLGRVGHVKPQTLATFSEKVKAVFGLDGLSVVSYDRSMSQTIGRVAICGGSGGKFYVDAAAKQADVYITGDIYYHTAHDMLSLGISAIDPGHHIEALFILKVAEVLRNFDTSVEIIESTSLTNPFVKF</sequence>
<dbReference type="PANTHER" id="PTHR13799:SF14">
    <property type="entry name" value="GTP CYCLOHYDROLASE 1 TYPE 2 HOMOLOG"/>
    <property type="match status" value="1"/>
</dbReference>
<accession>A0A6A0B707</accession>
<dbReference type="InterPro" id="IPR002678">
    <property type="entry name" value="DUF34/NIF3"/>
</dbReference>
<dbReference type="GO" id="GO:0016787">
    <property type="term" value="F:hydrolase activity"/>
    <property type="evidence" value="ECO:0007669"/>
    <property type="project" value="UniProtKB-KW"/>
</dbReference>
<dbReference type="RefSeq" id="WP_172355648.1">
    <property type="nucleotide sequence ID" value="NZ_BLLH01000002.1"/>
</dbReference>
<dbReference type="Proteomes" id="UP000475928">
    <property type="component" value="Unassembled WGS sequence"/>
</dbReference>
<comment type="similarity">
    <text evidence="1">Belongs to the GTP cyclohydrolase I type 2/NIF3 family.</text>
</comment>
<gene>
    <name evidence="6" type="primary">ykiD</name>
    <name evidence="6" type="ORF">Hs20B_06790</name>
</gene>
<dbReference type="NCBIfam" id="TIGR00486">
    <property type="entry name" value="YbgI_SA1388"/>
    <property type="match status" value="1"/>
</dbReference>
<feature type="binding site" evidence="5">
    <location>
        <position position="223"/>
    </location>
    <ligand>
        <name>a divalent metal cation</name>
        <dbReference type="ChEBI" id="CHEBI:60240"/>
        <label>1</label>
    </ligand>
</feature>
<feature type="binding site" evidence="5">
    <location>
        <position position="220"/>
    </location>
    <ligand>
        <name>a divalent metal cation</name>
        <dbReference type="ChEBI" id="CHEBI:60240"/>
        <label>1</label>
    </ligand>
</feature>
<dbReference type="Pfam" id="PF01784">
    <property type="entry name" value="DUF34_NIF3"/>
    <property type="match status" value="1"/>
</dbReference>
<evidence type="ECO:0000256" key="4">
    <source>
        <dbReference type="ARBA" id="ARBA00022723"/>
    </source>
</evidence>
<reference evidence="6 7" key="1">
    <citation type="submission" date="2020-02" db="EMBL/GenBank/DDBJ databases">
        <title>Draft genome sequence of Lactococcus sp. Hs20B0-1.</title>
        <authorList>
            <person name="Noda S."/>
            <person name="Yuki M."/>
            <person name="Ohkuma M."/>
        </authorList>
    </citation>
    <scope>NUCLEOTIDE SEQUENCE [LARGE SCALE GENOMIC DNA]</scope>
    <source>
        <strain evidence="6 7">Hs20B0-1</strain>
    </source>
</reference>
<evidence type="ECO:0000256" key="2">
    <source>
        <dbReference type="ARBA" id="ARBA00011643"/>
    </source>
</evidence>
<dbReference type="InterPro" id="IPR036069">
    <property type="entry name" value="DUF34/NIF3_sf"/>
</dbReference>
<dbReference type="PANTHER" id="PTHR13799">
    <property type="entry name" value="NGG1 INTERACTING FACTOR 3"/>
    <property type="match status" value="1"/>
</dbReference>
<dbReference type="EMBL" id="BLLH01000002">
    <property type="protein sequence ID" value="GFH40281.1"/>
    <property type="molecule type" value="Genomic_DNA"/>
</dbReference>